<dbReference type="PANTHER" id="PTHR48055">
    <property type="entry name" value="LEUCINE-RICH REPEAT RECEPTOR PROTEIN KINASE EMS1"/>
    <property type="match status" value="1"/>
</dbReference>
<dbReference type="InterPro" id="IPR000719">
    <property type="entry name" value="Prot_kinase_dom"/>
</dbReference>
<accession>A0A9R0SZX9</accession>
<keyword evidence="3" id="KW-1185">Reference proteome</keyword>
<evidence type="ECO:0000313" key="2">
    <source>
        <dbReference type="EMBL" id="VAI03533.1"/>
    </source>
</evidence>
<dbReference type="GO" id="GO:0004672">
    <property type="term" value="F:protein kinase activity"/>
    <property type="evidence" value="ECO:0007669"/>
    <property type="project" value="InterPro"/>
</dbReference>
<dbReference type="InterPro" id="IPR011009">
    <property type="entry name" value="Kinase-like_dom_sf"/>
</dbReference>
<dbReference type="Gramene" id="TRITD4Bv1G043610.1">
    <property type="protein sequence ID" value="TRITD4Bv1G043610.1"/>
    <property type="gene ID" value="TRITD4Bv1G043610"/>
</dbReference>
<dbReference type="PROSITE" id="PS50011">
    <property type="entry name" value="PROTEIN_KINASE_DOM"/>
    <property type="match status" value="1"/>
</dbReference>
<dbReference type="Pfam" id="PF07714">
    <property type="entry name" value="PK_Tyr_Ser-Thr"/>
    <property type="match status" value="1"/>
</dbReference>
<reference evidence="2 3" key="1">
    <citation type="submission" date="2017-09" db="EMBL/GenBank/DDBJ databases">
        <authorList>
            <consortium name="International Durum Wheat Genome Sequencing Consortium (IDWGSC)"/>
            <person name="Milanesi L."/>
        </authorList>
    </citation>
    <scope>NUCLEOTIDE SEQUENCE [LARGE SCALE GENOMIC DNA]</scope>
    <source>
        <strain evidence="3">cv. Svevo</strain>
    </source>
</reference>
<dbReference type="InterPro" id="IPR001245">
    <property type="entry name" value="Ser-Thr/Tyr_kinase_cat_dom"/>
</dbReference>
<dbReference type="Proteomes" id="UP000324705">
    <property type="component" value="Chromosome 4B"/>
</dbReference>
<dbReference type="GO" id="GO:0005524">
    <property type="term" value="F:ATP binding"/>
    <property type="evidence" value="ECO:0007669"/>
    <property type="project" value="InterPro"/>
</dbReference>
<dbReference type="PANTHER" id="PTHR48055:SF40">
    <property type="entry name" value="LEUCINE-RICH REPEAT RECEPTOR PROTEIN KINASE EMS1"/>
    <property type="match status" value="1"/>
</dbReference>
<organism evidence="2 3">
    <name type="scientific">Triticum turgidum subsp. durum</name>
    <name type="common">Durum wheat</name>
    <name type="synonym">Triticum durum</name>
    <dbReference type="NCBI Taxonomy" id="4567"/>
    <lineage>
        <taxon>Eukaryota</taxon>
        <taxon>Viridiplantae</taxon>
        <taxon>Streptophyta</taxon>
        <taxon>Embryophyta</taxon>
        <taxon>Tracheophyta</taxon>
        <taxon>Spermatophyta</taxon>
        <taxon>Magnoliopsida</taxon>
        <taxon>Liliopsida</taxon>
        <taxon>Poales</taxon>
        <taxon>Poaceae</taxon>
        <taxon>BOP clade</taxon>
        <taxon>Pooideae</taxon>
        <taxon>Triticodae</taxon>
        <taxon>Triticeae</taxon>
        <taxon>Triticinae</taxon>
        <taxon>Triticum</taxon>
    </lineage>
</organism>
<dbReference type="GO" id="GO:0016020">
    <property type="term" value="C:membrane"/>
    <property type="evidence" value="ECO:0007669"/>
    <property type="project" value="TreeGrafter"/>
</dbReference>
<dbReference type="EMBL" id="LT934118">
    <property type="protein sequence ID" value="VAI03533.1"/>
    <property type="molecule type" value="Genomic_DNA"/>
</dbReference>
<evidence type="ECO:0000313" key="3">
    <source>
        <dbReference type="Proteomes" id="UP000324705"/>
    </source>
</evidence>
<proteinExistence type="predicted"/>
<feature type="domain" description="Protein kinase" evidence="1">
    <location>
        <begin position="1"/>
        <end position="119"/>
    </location>
</feature>
<protein>
    <recommendedName>
        <fullName evidence="1">Protein kinase domain-containing protein</fullName>
    </recommendedName>
</protein>
<name>A0A9R0SZX9_TRITD</name>
<dbReference type="SUPFAM" id="SSF56112">
    <property type="entry name" value="Protein kinase-like (PK-like)"/>
    <property type="match status" value="1"/>
</dbReference>
<gene>
    <name evidence="2" type="ORF">TRITD_4Bv1G043610</name>
</gene>
<evidence type="ECO:0000259" key="1">
    <source>
        <dbReference type="PROSITE" id="PS50011"/>
    </source>
</evidence>
<dbReference type="Gene3D" id="1.10.510.10">
    <property type="entry name" value="Transferase(Phosphotransferase) domain 1"/>
    <property type="match status" value="1"/>
</dbReference>
<sequence>MFMQLSQRYMAPEIREGVGASVKADVYSFGVLMMETVTGRRPSWPMKNIRGKEVELLKWAREKVEADISSEIADHRMGLEGEKETKEVKAFLDIAQSCTEESPKYRPTMKEVVERLNRL</sequence>
<dbReference type="InterPro" id="IPR051564">
    <property type="entry name" value="LRR_receptor-like_kinase"/>
</dbReference>
<dbReference type="AlphaFoldDB" id="A0A9R0SZX9"/>